<sequence length="112" mass="12833">MNNILFIDPGKLTSELILEALHRLPDGMGGYTENWVEDTTIWGRIEPVSTAQRDFGTRPRPQITHRILVRFRDDISTDKRLRKGRRIFSLLSAHDPDETGRYLICLAVEGGQ</sequence>
<gene>
    <name evidence="1" type="ORF">C7374_101701</name>
</gene>
<comment type="caution">
    <text evidence="1">The sequence shown here is derived from an EMBL/GenBank/DDBJ whole genome shotgun (WGS) entry which is preliminary data.</text>
</comment>
<organism evidence="1 2">
    <name type="scientific">Falsochrobactrum ovis</name>
    <dbReference type="NCBI Taxonomy" id="1293442"/>
    <lineage>
        <taxon>Bacteria</taxon>
        <taxon>Pseudomonadati</taxon>
        <taxon>Pseudomonadota</taxon>
        <taxon>Alphaproteobacteria</taxon>
        <taxon>Hyphomicrobiales</taxon>
        <taxon>Brucellaceae</taxon>
        <taxon>Falsochrobactrum</taxon>
    </lineage>
</organism>
<dbReference type="Proteomes" id="UP000249453">
    <property type="component" value="Unassembled WGS sequence"/>
</dbReference>
<dbReference type="Gene3D" id="2.40.10.270">
    <property type="entry name" value="Bacteriophage SPP1 head-tail adaptor protein"/>
    <property type="match status" value="1"/>
</dbReference>
<dbReference type="InterPro" id="IPR008767">
    <property type="entry name" value="Phage_SPP1_head-tail_adaptor"/>
</dbReference>
<dbReference type="EMBL" id="QLMK01000001">
    <property type="protein sequence ID" value="RAK34367.1"/>
    <property type="molecule type" value="Genomic_DNA"/>
</dbReference>
<proteinExistence type="predicted"/>
<name>A0A364K042_9HYPH</name>
<evidence type="ECO:0000313" key="1">
    <source>
        <dbReference type="EMBL" id="RAK34367.1"/>
    </source>
</evidence>
<accession>A0A364K042</accession>
<dbReference type="OrthoDB" id="7570189at2"/>
<evidence type="ECO:0000313" key="2">
    <source>
        <dbReference type="Proteomes" id="UP000249453"/>
    </source>
</evidence>
<dbReference type="NCBIfam" id="TIGR01563">
    <property type="entry name" value="gp16_SPP1"/>
    <property type="match status" value="1"/>
</dbReference>
<dbReference type="Pfam" id="PF05521">
    <property type="entry name" value="Phage_HCP"/>
    <property type="match status" value="1"/>
</dbReference>
<protein>
    <submittedName>
        <fullName evidence="1">SPP1 family predicted phage head-tail adaptor</fullName>
    </submittedName>
</protein>
<keyword evidence="2" id="KW-1185">Reference proteome</keyword>
<dbReference type="AlphaFoldDB" id="A0A364K042"/>
<reference evidence="1 2" key="1">
    <citation type="submission" date="2018-06" db="EMBL/GenBank/DDBJ databases">
        <title>Genomic Encyclopedia of Type Strains, Phase IV (KMG-IV): sequencing the most valuable type-strain genomes for metagenomic binning, comparative biology and taxonomic classification.</title>
        <authorList>
            <person name="Goeker M."/>
        </authorList>
    </citation>
    <scope>NUCLEOTIDE SEQUENCE [LARGE SCALE GENOMIC DNA]</scope>
    <source>
        <strain evidence="1 2">DSM 26720</strain>
    </source>
</reference>
<dbReference type="RefSeq" id="WP_111574188.1">
    <property type="nucleotide sequence ID" value="NZ_JBHEEY010000001.1"/>
</dbReference>
<dbReference type="InterPro" id="IPR038666">
    <property type="entry name" value="SSP1_head-tail_sf"/>
</dbReference>